<dbReference type="PANTHER" id="PTHR42711:SF19">
    <property type="entry name" value="DOXORUBICIN RESISTANCE ATP-BINDING PROTEIN DRRA"/>
    <property type="match status" value="1"/>
</dbReference>
<keyword evidence="3" id="KW-1003">Cell membrane</keyword>
<dbReference type="GO" id="GO:0043215">
    <property type="term" value="P:daunorubicin transport"/>
    <property type="evidence" value="ECO:0007669"/>
    <property type="project" value="InterPro"/>
</dbReference>
<keyword evidence="5" id="KW-0067">ATP-binding</keyword>
<dbReference type="STRING" id="521011.Mpal_1503"/>
<dbReference type="Proteomes" id="UP000002457">
    <property type="component" value="Chromosome"/>
</dbReference>
<accession>B8GIK7</accession>
<dbReference type="PROSITE" id="PS00211">
    <property type="entry name" value="ABC_TRANSPORTER_1"/>
    <property type="match status" value="1"/>
</dbReference>
<dbReference type="InterPro" id="IPR003593">
    <property type="entry name" value="AAA+_ATPase"/>
</dbReference>
<dbReference type="PANTHER" id="PTHR42711">
    <property type="entry name" value="ABC TRANSPORTER ATP-BINDING PROTEIN"/>
    <property type="match status" value="1"/>
</dbReference>
<dbReference type="Pfam" id="PF00005">
    <property type="entry name" value="ABC_tran"/>
    <property type="match status" value="1"/>
</dbReference>
<keyword evidence="4" id="KW-0547">Nucleotide-binding</keyword>
<protein>
    <submittedName>
        <fullName evidence="10">Daunorubicin resistance ABC transporter ATPase subunit</fullName>
    </submittedName>
</protein>
<dbReference type="GO" id="GO:0005886">
    <property type="term" value="C:plasma membrane"/>
    <property type="evidence" value="ECO:0007669"/>
    <property type="project" value="UniProtKB-SubCell"/>
</dbReference>
<dbReference type="InterPro" id="IPR005894">
    <property type="entry name" value="DrrA"/>
</dbReference>
<proteinExistence type="inferred from homology"/>
<feature type="domain" description="ABC transporter" evidence="9">
    <location>
        <begin position="31"/>
        <end position="261"/>
    </location>
</feature>
<dbReference type="InterPro" id="IPR050763">
    <property type="entry name" value="ABC_transporter_ATP-binding"/>
</dbReference>
<gene>
    <name evidence="10" type="ordered locus">Mpal_1503</name>
</gene>
<dbReference type="GO" id="GO:0005524">
    <property type="term" value="F:ATP binding"/>
    <property type="evidence" value="ECO:0007669"/>
    <property type="project" value="UniProtKB-KW"/>
</dbReference>
<keyword evidence="6" id="KW-1278">Translocase</keyword>
<evidence type="ECO:0000256" key="6">
    <source>
        <dbReference type="ARBA" id="ARBA00022967"/>
    </source>
</evidence>
<evidence type="ECO:0000256" key="1">
    <source>
        <dbReference type="ARBA" id="ARBA00004413"/>
    </source>
</evidence>
<keyword evidence="7" id="KW-0472">Membrane</keyword>
<dbReference type="InterPro" id="IPR003439">
    <property type="entry name" value="ABC_transporter-like_ATP-bd"/>
</dbReference>
<dbReference type="InterPro" id="IPR017871">
    <property type="entry name" value="ABC_transporter-like_CS"/>
</dbReference>
<dbReference type="KEGG" id="mpl:Mpal_1503"/>
<evidence type="ECO:0000313" key="10">
    <source>
        <dbReference type="EMBL" id="ACL16820.1"/>
    </source>
</evidence>
<evidence type="ECO:0000256" key="2">
    <source>
        <dbReference type="ARBA" id="ARBA00022448"/>
    </source>
</evidence>
<evidence type="ECO:0000256" key="8">
    <source>
        <dbReference type="ARBA" id="ARBA00049985"/>
    </source>
</evidence>
<dbReference type="PROSITE" id="PS50893">
    <property type="entry name" value="ABC_TRANSPORTER_2"/>
    <property type="match status" value="1"/>
</dbReference>
<dbReference type="HOGENOM" id="CLU_000604_1_2_2"/>
<reference evidence="10 11" key="1">
    <citation type="journal article" date="2015" name="Genome Announc.">
        <title>Complete Genome Sequence of Methanosphaerula palustris E1-9CT, a Hydrogenotrophic Methanogen Isolated from a Minerotrophic Fen Peatland.</title>
        <authorList>
            <person name="Cadillo-Quiroz H."/>
            <person name="Browne P."/>
            <person name="Kyrpides N."/>
            <person name="Woyke T."/>
            <person name="Goodwin L."/>
            <person name="Detter C."/>
            <person name="Yavitt J.B."/>
            <person name="Zinder S.H."/>
        </authorList>
    </citation>
    <scope>NUCLEOTIDE SEQUENCE [LARGE SCALE GENOMIC DNA]</scope>
    <source>
        <strain evidence="11">ATCC BAA-1556 / DSM 19958 / E1-9c</strain>
    </source>
</reference>
<dbReference type="NCBIfam" id="TIGR01188">
    <property type="entry name" value="drrA"/>
    <property type="match status" value="1"/>
</dbReference>
<evidence type="ECO:0000313" key="11">
    <source>
        <dbReference type="Proteomes" id="UP000002457"/>
    </source>
</evidence>
<dbReference type="AlphaFoldDB" id="B8GIK7"/>
<organism evidence="10 11">
    <name type="scientific">Methanosphaerula palustris (strain ATCC BAA-1556 / DSM 19958 / E1-9c)</name>
    <dbReference type="NCBI Taxonomy" id="521011"/>
    <lineage>
        <taxon>Archaea</taxon>
        <taxon>Methanobacteriati</taxon>
        <taxon>Methanobacteriota</taxon>
        <taxon>Stenosarchaea group</taxon>
        <taxon>Methanomicrobia</taxon>
        <taxon>Methanomicrobiales</taxon>
        <taxon>Methanoregulaceae</taxon>
        <taxon>Methanosphaerula</taxon>
    </lineage>
</organism>
<dbReference type="Gene3D" id="3.40.50.300">
    <property type="entry name" value="P-loop containing nucleotide triphosphate hydrolases"/>
    <property type="match status" value="1"/>
</dbReference>
<dbReference type="GO" id="GO:1900753">
    <property type="term" value="P:doxorubicin transport"/>
    <property type="evidence" value="ECO:0007669"/>
    <property type="project" value="InterPro"/>
</dbReference>
<evidence type="ECO:0000259" key="9">
    <source>
        <dbReference type="PROSITE" id="PS50893"/>
    </source>
</evidence>
<dbReference type="SMART" id="SM00382">
    <property type="entry name" value="AAA"/>
    <property type="match status" value="1"/>
</dbReference>
<dbReference type="EMBL" id="CP001338">
    <property type="protein sequence ID" value="ACL16820.1"/>
    <property type="molecule type" value="Genomic_DNA"/>
</dbReference>
<evidence type="ECO:0000256" key="5">
    <source>
        <dbReference type="ARBA" id="ARBA00022840"/>
    </source>
</evidence>
<keyword evidence="11" id="KW-1185">Reference proteome</keyword>
<sequence>MCAVTLAWKQGGRLVNMEVNTTMKNNPILAVEAHGLVKTFGDNRAVDGVSLSIPTGSICAVLGPNGAGKTTTINMLATLSKPDAGKVKIFGYDVVRETHIVRQLIGLTGQFASIDEDLTAMENLMIFGRLYGYSRKESKRKANELLEEFGLSDVASRALSKFSGGMRRRLDLAVSLISQPPLIFLDEPTTGLDPTTRTQMWQTIRNLVKGGSTVLLTTQYLDEADQLADNIVVIDKGRVVANDTPDGLKRSVGSSSLHLTVKDADNAANAAQIIERILDAKVHLAKATELIAPIDNIDKLTDVLTTLKDAGIALSGVNILQPTLDEVFMALTGEGSKDKMEEN</sequence>
<evidence type="ECO:0000256" key="7">
    <source>
        <dbReference type="ARBA" id="ARBA00023136"/>
    </source>
</evidence>
<dbReference type="eggNOG" id="arCOG00194">
    <property type="taxonomic scope" value="Archaea"/>
</dbReference>
<comment type="similarity">
    <text evidence="8">Belongs to the ABC transporter superfamily. Drug exporter-1 (DrugE1) (TC 3.A.1.105) family.</text>
</comment>
<dbReference type="GO" id="GO:0016887">
    <property type="term" value="F:ATP hydrolysis activity"/>
    <property type="evidence" value="ECO:0007669"/>
    <property type="project" value="InterPro"/>
</dbReference>
<dbReference type="InterPro" id="IPR027417">
    <property type="entry name" value="P-loop_NTPase"/>
</dbReference>
<dbReference type="FunFam" id="3.40.50.300:FF:000589">
    <property type="entry name" value="ABC transporter, ATP-binding subunit"/>
    <property type="match status" value="1"/>
</dbReference>
<keyword evidence="2" id="KW-0813">Transport</keyword>
<evidence type="ECO:0000256" key="4">
    <source>
        <dbReference type="ARBA" id="ARBA00022741"/>
    </source>
</evidence>
<comment type="subcellular location">
    <subcellularLocation>
        <location evidence="1">Cell membrane</location>
        <topology evidence="1">Peripheral membrane protein</topology>
        <orientation evidence="1">Cytoplasmic side</orientation>
    </subcellularLocation>
</comment>
<dbReference type="SUPFAM" id="SSF52540">
    <property type="entry name" value="P-loop containing nucleoside triphosphate hydrolases"/>
    <property type="match status" value="1"/>
</dbReference>
<name>B8GIK7_METPE</name>
<evidence type="ECO:0000256" key="3">
    <source>
        <dbReference type="ARBA" id="ARBA00022475"/>
    </source>
</evidence>